<comment type="caution">
    <text evidence="1">The sequence shown here is derived from an EMBL/GenBank/DDBJ whole genome shotgun (WGS) entry which is preliminary data.</text>
</comment>
<dbReference type="AlphaFoldDB" id="A0A919RD36"/>
<name>A0A919RD36_9ACTN</name>
<protein>
    <submittedName>
        <fullName evidence="1">Uncharacterized protein</fullName>
    </submittedName>
</protein>
<accession>A0A919RD36</accession>
<proteinExistence type="predicted"/>
<organism evidence="1 2">
    <name type="scientific">Sinosporangium siamense</name>
    <dbReference type="NCBI Taxonomy" id="1367973"/>
    <lineage>
        <taxon>Bacteria</taxon>
        <taxon>Bacillati</taxon>
        <taxon>Actinomycetota</taxon>
        <taxon>Actinomycetes</taxon>
        <taxon>Streptosporangiales</taxon>
        <taxon>Streptosporangiaceae</taxon>
        <taxon>Sinosporangium</taxon>
    </lineage>
</organism>
<dbReference type="Proteomes" id="UP000606172">
    <property type="component" value="Unassembled WGS sequence"/>
</dbReference>
<gene>
    <name evidence="1" type="ORF">Ssi02_19360</name>
</gene>
<sequence length="65" mass="6704">MFGEGVGAAASDFDQVLGCPVVGLSGVGVGAAASHIDQVLRFPRDGDHQDRVSRRKATGCFVSLD</sequence>
<keyword evidence="2" id="KW-1185">Reference proteome</keyword>
<evidence type="ECO:0000313" key="1">
    <source>
        <dbReference type="EMBL" id="GII91705.1"/>
    </source>
</evidence>
<dbReference type="EMBL" id="BOOW01000011">
    <property type="protein sequence ID" value="GII91705.1"/>
    <property type="molecule type" value="Genomic_DNA"/>
</dbReference>
<evidence type="ECO:0000313" key="2">
    <source>
        <dbReference type="Proteomes" id="UP000606172"/>
    </source>
</evidence>
<reference evidence="1" key="1">
    <citation type="submission" date="2021-01" db="EMBL/GenBank/DDBJ databases">
        <title>Whole genome shotgun sequence of Sinosporangium siamense NBRC 109515.</title>
        <authorList>
            <person name="Komaki H."/>
            <person name="Tamura T."/>
        </authorList>
    </citation>
    <scope>NUCLEOTIDE SEQUENCE</scope>
    <source>
        <strain evidence="1">NBRC 109515</strain>
    </source>
</reference>